<keyword evidence="6" id="KW-0677">Repeat</keyword>
<feature type="transmembrane region" description="Helical" evidence="16">
    <location>
        <begin position="183"/>
        <end position="203"/>
    </location>
</feature>
<evidence type="ECO:0000259" key="17">
    <source>
        <dbReference type="PROSITE" id="PS50011"/>
    </source>
</evidence>
<dbReference type="EMBL" id="CAWUPB010001159">
    <property type="protein sequence ID" value="CAK7340015.1"/>
    <property type="molecule type" value="Genomic_DNA"/>
</dbReference>
<accession>A0AAV1RVZ8</accession>
<dbReference type="InterPro" id="IPR001245">
    <property type="entry name" value="Ser-Thr/Tyr_kinase_cat_dom"/>
</dbReference>
<dbReference type="Gene3D" id="1.10.510.10">
    <property type="entry name" value="Transferase(Phosphotransferase) domain 1"/>
    <property type="match status" value="1"/>
</dbReference>
<keyword evidence="3" id="KW-0433">Leucine-rich repeat</keyword>
<evidence type="ECO:0000256" key="16">
    <source>
        <dbReference type="SAM" id="Phobius"/>
    </source>
</evidence>
<dbReference type="FunFam" id="3.30.200.20:FF:000307">
    <property type="entry name" value="pollen receptor-like kinase 1"/>
    <property type="match status" value="1"/>
</dbReference>
<dbReference type="Pfam" id="PF00560">
    <property type="entry name" value="LRR_1"/>
    <property type="match status" value="3"/>
</dbReference>
<dbReference type="GO" id="GO:0005524">
    <property type="term" value="F:ATP binding"/>
    <property type="evidence" value="ECO:0007669"/>
    <property type="project" value="UniProtKB-UniRule"/>
</dbReference>
<dbReference type="CDD" id="cd14066">
    <property type="entry name" value="STKc_IRAK"/>
    <property type="match status" value="1"/>
</dbReference>
<feature type="region of interest" description="Disordered" evidence="15">
    <location>
        <begin position="1008"/>
        <end position="1027"/>
    </location>
</feature>
<dbReference type="PANTHER" id="PTHR48010">
    <property type="entry name" value="OS05G0588300 PROTEIN"/>
    <property type="match status" value="1"/>
</dbReference>
<dbReference type="InterPro" id="IPR001611">
    <property type="entry name" value="Leu-rich_rpt"/>
</dbReference>
<dbReference type="GO" id="GO:0016020">
    <property type="term" value="C:membrane"/>
    <property type="evidence" value="ECO:0007669"/>
    <property type="project" value="UniProtKB-SubCell"/>
</dbReference>
<reference evidence="18 19" key="1">
    <citation type="submission" date="2024-01" db="EMBL/GenBank/DDBJ databases">
        <authorList>
            <person name="Waweru B."/>
        </authorList>
    </citation>
    <scope>NUCLEOTIDE SEQUENCE [LARGE SCALE GENOMIC DNA]</scope>
</reference>
<comment type="caution">
    <text evidence="18">The sequence shown here is derived from an EMBL/GenBank/DDBJ whole genome shotgun (WGS) entry which is preliminary data.</text>
</comment>
<evidence type="ECO:0000256" key="10">
    <source>
        <dbReference type="ARBA" id="ARBA00023136"/>
    </source>
</evidence>
<evidence type="ECO:0000256" key="12">
    <source>
        <dbReference type="ARBA" id="ARBA00038349"/>
    </source>
</evidence>
<evidence type="ECO:0000256" key="5">
    <source>
        <dbReference type="ARBA" id="ARBA00022729"/>
    </source>
</evidence>
<feature type="domain" description="Protein kinase" evidence="17">
    <location>
        <begin position="736"/>
        <end position="1007"/>
    </location>
</feature>
<evidence type="ECO:0000256" key="2">
    <source>
        <dbReference type="ARBA" id="ARBA00022553"/>
    </source>
</evidence>
<evidence type="ECO:0000256" key="11">
    <source>
        <dbReference type="ARBA" id="ARBA00023170"/>
    </source>
</evidence>
<evidence type="ECO:0000256" key="15">
    <source>
        <dbReference type="SAM" id="MobiDB-lite"/>
    </source>
</evidence>
<keyword evidence="11" id="KW-0675">Receptor</keyword>
<evidence type="ECO:0000256" key="13">
    <source>
        <dbReference type="PROSITE-ProRule" id="PRU10141"/>
    </source>
</evidence>
<keyword evidence="7 13" id="KW-0547">Nucleotide-binding</keyword>
<dbReference type="FunFam" id="1.10.510.10:FF:000095">
    <property type="entry name" value="protein STRUBBELIG-RECEPTOR FAMILY 8"/>
    <property type="match status" value="1"/>
</dbReference>
<feature type="region of interest" description="Disordered" evidence="15">
    <location>
        <begin position="629"/>
        <end position="652"/>
    </location>
</feature>
<evidence type="ECO:0000256" key="6">
    <source>
        <dbReference type="ARBA" id="ARBA00022737"/>
    </source>
</evidence>
<dbReference type="SUPFAM" id="SSF52058">
    <property type="entry name" value="L domain-like"/>
    <property type="match status" value="1"/>
</dbReference>
<evidence type="ECO:0000256" key="1">
    <source>
        <dbReference type="ARBA" id="ARBA00004167"/>
    </source>
</evidence>
<sequence>MSKQSPRIIQGLLRLHYNHVSNSKPLPLTTPSLASRIATSFTRPSSNGSSNFTSLNSQIPCFASKTSSSNLGLSQFLSFTKPNSSFSKKGSFFYGVRQFSFKGSLDLGKRVDGNFAKQVFEKPATAVTTAFSRYREALGLQIDAFLKRNSLFLIGAGGVIFCALLWRIMFGIANTFVSLSEGMAKYGFLALSSAIVAFSGLYIRSRFTINPDKVYRMAMTRLNTSAGILEVMGAPLTGTELRAYVMSGGGLTLKNFKPTVRSKRCFLIFPIQGSERKGLVSVEVKKKKGQYDMRLLAVDIPMASGPDQRLFLIGDEEEYKVGGGLISVLRDPVVKAMAATKEFDALDQIEEEEDAERELQEAERKHHEEIEKLEKGEHQELLKSDICVVHFQTDQLSMKLKSSISTIAFLFFILPTVPQVIADLNSDRQALLDFAAVVPHIRKLNWNASTSVCTSWVGITCNINGTQVIAVRLPGVGLFGHIPANTIGRLNSLKILSLRSNSLNGKLPSDIPSLPSLRYLYLQHNNFSGVFPALLSLPLTVLDLSFNSFTGSIPLTLQNLTQLTVLYLQNNSISGGIPYINLPKLKALNLSFNYFNGTIPSSFQKFSYYSFIGNSLLCGLPLKRCPKISSSPSPSPNDSLNPLTKPQSHTASNKKLGSNSIIAIAIGGSAVLFLIILVFFVCFLKRKDGVGNTVLRGKVEGEKPKDFGSGVQEAEKNKLFFFEGCSYSFDLEDLLRASAEVLGKGSYGTAYKAVMEDGTSVVVKRLKEVAAGKKEFEQQMEVIGRVGQHPNIVPLRAYYYSKDEKLLVYNYMPAGSLSALLHGNGAEGSTPLDWNARVKICLGTARGIARIHSEGGAKFSHGNIKASNVLLTPDLDGCVSDVGLAPLMNFPATVYRTIGYRAPEVIETRKVTQKSDVYSFGVLLLEMLTGKAPLQAPGHDSVVDLPRWVRSVVREEWTAEVFDVELVRHQNIEEEMVQMLQIALACVTKAPDMRPKIDDVVRMIEEIQHSDSKNRSSSEAESNVQTP</sequence>
<evidence type="ECO:0000256" key="9">
    <source>
        <dbReference type="ARBA" id="ARBA00022989"/>
    </source>
</evidence>
<dbReference type="InterPro" id="IPR000719">
    <property type="entry name" value="Prot_kinase_dom"/>
</dbReference>
<evidence type="ECO:0000256" key="4">
    <source>
        <dbReference type="ARBA" id="ARBA00022692"/>
    </source>
</evidence>
<comment type="subcellular location">
    <subcellularLocation>
        <location evidence="1">Membrane</location>
        <topology evidence="1">Single-pass membrane protein</topology>
    </subcellularLocation>
</comment>
<comment type="similarity">
    <text evidence="12">Belongs to the protein kinase superfamily.</text>
</comment>
<keyword evidence="19" id="KW-1185">Reference proteome</keyword>
<evidence type="ECO:0000256" key="8">
    <source>
        <dbReference type="ARBA" id="ARBA00022840"/>
    </source>
</evidence>
<feature type="transmembrane region" description="Helical" evidence="16">
    <location>
        <begin position="661"/>
        <end position="684"/>
    </location>
</feature>
<dbReference type="SUPFAM" id="SSF56112">
    <property type="entry name" value="Protein kinase-like (PK-like)"/>
    <property type="match status" value="1"/>
</dbReference>
<feature type="transmembrane region" description="Helical" evidence="16">
    <location>
        <begin position="151"/>
        <end position="177"/>
    </location>
</feature>
<feature type="compositionally biased region" description="Low complexity" evidence="15">
    <location>
        <begin position="629"/>
        <end position="643"/>
    </location>
</feature>
<feature type="binding site" evidence="13">
    <location>
        <position position="773"/>
    </location>
    <ligand>
        <name>ATP</name>
        <dbReference type="ChEBI" id="CHEBI:30616"/>
    </ligand>
</feature>
<keyword evidence="4 16" id="KW-0812">Transmembrane</keyword>
<dbReference type="Proteomes" id="UP001314170">
    <property type="component" value="Unassembled WGS sequence"/>
</dbReference>
<evidence type="ECO:0000256" key="7">
    <source>
        <dbReference type="ARBA" id="ARBA00022741"/>
    </source>
</evidence>
<dbReference type="GO" id="GO:0004672">
    <property type="term" value="F:protein kinase activity"/>
    <property type="evidence" value="ECO:0007669"/>
    <property type="project" value="InterPro"/>
</dbReference>
<dbReference type="Gene3D" id="3.80.10.10">
    <property type="entry name" value="Ribonuclease Inhibitor"/>
    <property type="match status" value="2"/>
</dbReference>
<dbReference type="Pfam" id="PF07714">
    <property type="entry name" value="PK_Tyr_Ser-Thr"/>
    <property type="match status" value="1"/>
</dbReference>
<keyword evidence="9 16" id="KW-1133">Transmembrane helix</keyword>
<evidence type="ECO:0000256" key="14">
    <source>
        <dbReference type="SAM" id="Coils"/>
    </source>
</evidence>
<evidence type="ECO:0000256" key="3">
    <source>
        <dbReference type="ARBA" id="ARBA00022614"/>
    </source>
</evidence>
<dbReference type="InterPro" id="IPR011009">
    <property type="entry name" value="Kinase-like_dom_sf"/>
</dbReference>
<keyword evidence="14" id="KW-0175">Coiled coil</keyword>
<dbReference type="InterPro" id="IPR032675">
    <property type="entry name" value="LRR_dom_sf"/>
</dbReference>
<feature type="coiled-coil region" evidence="14">
    <location>
        <begin position="345"/>
        <end position="379"/>
    </location>
</feature>
<gene>
    <name evidence="18" type="ORF">DCAF_LOCUS15093</name>
</gene>
<keyword evidence="10 16" id="KW-0472">Membrane</keyword>
<organism evidence="18 19">
    <name type="scientific">Dovyalis caffra</name>
    <dbReference type="NCBI Taxonomy" id="77055"/>
    <lineage>
        <taxon>Eukaryota</taxon>
        <taxon>Viridiplantae</taxon>
        <taxon>Streptophyta</taxon>
        <taxon>Embryophyta</taxon>
        <taxon>Tracheophyta</taxon>
        <taxon>Spermatophyta</taxon>
        <taxon>Magnoliopsida</taxon>
        <taxon>eudicotyledons</taxon>
        <taxon>Gunneridae</taxon>
        <taxon>Pentapetalae</taxon>
        <taxon>rosids</taxon>
        <taxon>fabids</taxon>
        <taxon>Malpighiales</taxon>
        <taxon>Salicaceae</taxon>
        <taxon>Flacourtieae</taxon>
        <taxon>Dovyalis</taxon>
    </lineage>
</organism>
<protein>
    <recommendedName>
        <fullName evidence="17">Protein kinase domain-containing protein</fullName>
    </recommendedName>
</protein>
<dbReference type="Pfam" id="PF13855">
    <property type="entry name" value="LRR_8"/>
    <property type="match status" value="1"/>
</dbReference>
<dbReference type="InterPro" id="IPR013210">
    <property type="entry name" value="LRR_N_plant-typ"/>
</dbReference>
<dbReference type="AlphaFoldDB" id="A0AAV1RVZ8"/>
<keyword evidence="2" id="KW-0597">Phosphoprotein</keyword>
<evidence type="ECO:0000313" key="18">
    <source>
        <dbReference type="EMBL" id="CAK7340015.1"/>
    </source>
</evidence>
<keyword evidence="5" id="KW-0732">Signal</keyword>
<dbReference type="PANTHER" id="PTHR48010:SF40">
    <property type="entry name" value="RECEPTOR-LIKE KINASE"/>
    <property type="match status" value="1"/>
</dbReference>
<proteinExistence type="inferred from homology"/>
<dbReference type="PROSITE" id="PS50011">
    <property type="entry name" value="PROTEIN_KINASE_DOM"/>
    <property type="match status" value="1"/>
</dbReference>
<dbReference type="InterPro" id="IPR017441">
    <property type="entry name" value="Protein_kinase_ATP_BS"/>
</dbReference>
<dbReference type="FunFam" id="3.80.10.10:FF:000731">
    <property type="entry name" value="Leucine-rich repeat receptor-like protein kinase"/>
    <property type="match status" value="1"/>
</dbReference>
<keyword evidence="8 13" id="KW-0067">ATP-binding</keyword>
<dbReference type="InterPro" id="IPR050994">
    <property type="entry name" value="At_inactive_RLKs"/>
</dbReference>
<dbReference type="Gene3D" id="3.30.200.20">
    <property type="entry name" value="Phosphorylase Kinase, domain 1"/>
    <property type="match status" value="1"/>
</dbReference>
<name>A0AAV1RVZ8_9ROSI</name>
<dbReference type="Pfam" id="PF08263">
    <property type="entry name" value="LRRNT_2"/>
    <property type="match status" value="1"/>
</dbReference>
<dbReference type="PROSITE" id="PS00107">
    <property type="entry name" value="PROTEIN_KINASE_ATP"/>
    <property type="match status" value="1"/>
</dbReference>
<dbReference type="FunFam" id="3.80.10.10:FF:000431">
    <property type="entry name" value="Leucine-rich repeat receptor-like protein kinase"/>
    <property type="match status" value="1"/>
</dbReference>
<feature type="compositionally biased region" description="Basic and acidic residues" evidence="15">
    <location>
        <begin position="1008"/>
        <end position="1018"/>
    </location>
</feature>
<evidence type="ECO:0000313" key="19">
    <source>
        <dbReference type="Proteomes" id="UP001314170"/>
    </source>
</evidence>